<feature type="domain" description="Ig-like" evidence="2">
    <location>
        <begin position="97"/>
        <end position="166"/>
    </location>
</feature>
<sequence length="193" mass="22305">MKPLDLCSVLSFFLFFNTVIYKRIGDEVVLKPAPPPASPITHVLWKQSDDLAVEWEGDDPDQYSHFRGLLSHAYSRVIYKQRCSIQAKLKSSPVPKPRIDVSCNEEKTRCTLTCDENGQAMDPKPTYIWKFNASEMRRSDNGFEITPTSAKDFICELENPVSRESSQAMDDPFYQGSLYQHFFFSFRLNNKMR</sequence>
<dbReference type="InterPro" id="IPR013783">
    <property type="entry name" value="Ig-like_fold"/>
</dbReference>
<reference evidence="3" key="1">
    <citation type="submission" date="2025-08" db="UniProtKB">
        <authorList>
            <consortium name="Ensembl"/>
        </authorList>
    </citation>
    <scope>IDENTIFICATION</scope>
</reference>
<dbReference type="AlphaFoldDB" id="A0A8C6WWC4"/>
<dbReference type="InterPro" id="IPR007110">
    <property type="entry name" value="Ig-like_dom"/>
</dbReference>
<dbReference type="PROSITE" id="PS50835">
    <property type="entry name" value="IG_LIKE"/>
    <property type="match status" value="1"/>
</dbReference>
<name>A0A8C6WWC4_9GOBI</name>
<dbReference type="Proteomes" id="UP000694523">
    <property type="component" value="Unplaced"/>
</dbReference>
<evidence type="ECO:0000313" key="3">
    <source>
        <dbReference type="Ensembl" id="ENSNMLP00000036794.1"/>
    </source>
</evidence>
<accession>A0A8C6WWC4</accession>
<protein>
    <recommendedName>
        <fullName evidence="2">Ig-like domain-containing protein</fullName>
    </recommendedName>
</protein>
<keyword evidence="4" id="KW-1185">Reference proteome</keyword>
<reference evidence="3" key="2">
    <citation type="submission" date="2025-09" db="UniProtKB">
        <authorList>
            <consortium name="Ensembl"/>
        </authorList>
    </citation>
    <scope>IDENTIFICATION</scope>
</reference>
<feature type="signal peptide" evidence="1">
    <location>
        <begin position="1"/>
        <end position="21"/>
    </location>
</feature>
<evidence type="ECO:0000256" key="1">
    <source>
        <dbReference type="SAM" id="SignalP"/>
    </source>
</evidence>
<organism evidence="3 4">
    <name type="scientific">Neogobius melanostomus</name>
    <name type="common">round goby</name>
    <dbReference type="NCBI Taxonomy" id="47308"/>
    <lineage>
        <taxon>Eukaryota</taxon>
        <taxon>Metazoa</taxon>
        <taxon>Chordata</taxon>
        <taxon>Craniata</taxon>
        <taxon>Vertebrata</taxon>
        <taxon>Euteleostomi</taxon>
        <taxon>Actinopterygii</taxon>
        <taxon>Neopterygii</taxon>
        <taxon>Teleostei</taxon>
        <taxon>Neoteleostei</taxon>
        <taxon>Acanthomorphata</taxon>
        <taxon>Gobiaria</taxon>
        <taxon>Gobiiformes</taxon>
        <taxon>Gobioidei</taxon>
        <taxon>Gobiidae</taxon>
        <taxon>Benthophilinae</taxon>
        <taxon>Neogobiini</taxon>
        <taxon>Neogobius</taxon>
    </lineage>
</organism>
<evidence type="ECO:0000259" key="2">
    <source>
        <dbReference type="PROSITE" id="PS50835"/>
    </source>
</evidence>
<dbReference type="Ensembl" id="ENSNMLT00000040988.1">
    <property type="protein sequence ID" value="ENSNMLP00000036794.1"/>
    <property type="gene ID" value="ENSNMLG00000022804.1"/>
</dbReference>
<proteinExistence type="predicted"/>
<evidence type="ECO:0000313" key="4">
    <source>
        <dbReference type="Proteomes" id="UP000694523"/>
    </source>
</evidence>
<feature type="chain" id="PRO_5033991734" description="Ig-like domain-containing protein" evidence="1">
    <location>
        <begin position="22"/>
        <end position="193"/>
    </location>
</feature>
<dbReference type="Gene3D" id="2.60.40.10">
    <property type="entry name" value="Immunoglobulins"/>
    <property type="match status" value="1"/>
</dbReference>
<keyword evidence="1" id="KW-0732">Signal</keyword>